<dbReference type="InterPro" id="IPR003142">
    <property type="entry name" value="BPL_C"/>
</dbReference>
<sequence length="313" mass="34260">MCLLQALADGRPHPATALPGAWHASRRKDALERLDRWGLGVVRDQAGMLRLQRPVELLAEERIYQALSEDLRARLRLHVFPELDSTSVWLGRLDADSGDVACFAEHQSAGRGRRGRGWQMPFGGGLAMSLRRDVSHWPGVPPRLTLALGVALAEALGHDEIGLKWPNDLVARGRKLGGILVELRRREQRSVLVVGLGLNLALPADAAIDQPWIDLAGLMGTGLPPRNALAGHLLEALSRALDDFYAQPAETLLARWSRYDVLSGVPVRVTSAMDEVLEGVARGVDSEGRLRVVGQDREWLLDAGEVSVRRALP</sequence>
<gene>
    <name evidence="6" type="ordered locus">Tgr7_2403</name>
</gene>
<evidence type="ECO:0000256" key="3">
    <source>
        <dbReference type="ARBA" id="ARBA00024227"/>
    </source>
</evidence>
<dbReference type="Proteomes" id="UP000002383">
    <property type="component" value="Chromosome"/>
</dbReference>
<evidence type="ECO:0000259" key="5">
    <source>
        <dbReference type="PROSITE" id="PS51733"/>
    </source>
</evidence>
<dbReference type="Pfam" id="PF02237">
    <property type="entry name" value="BPL_C"/>
    <property type="match status" value="1"/>
</dbReference>
<dbReference type="EMBL" id="CP001339">
    <property type="protein sequence ID" value="ACL73481.1"/>
    <property type="molecule type" value="Genomic_DNA"/>
</dbReference>
<dbReference type="Gene3D" id="3.30.930.10">
    <property type="entry name" value="Bira Bifunctional Protein, Domain 2"/>
    <property type="match status" value="1"/>
</dbReference>
<evidence type="ECO:0000313" key="7">
    <source>
        <dbReference type="Proteomes" id="UP000002383"/>
    </source>
</evidence>
<dbReference type="InterPro" id="IPR004408">
    <property type="entry name" value="Biotin_CoA_COase_ligase"/>
</dbReference>
<evidence type="ECO:0000313" key="6">
    <source>
        <dbReference type="EMBL" id="ACL73481.1"/>
    </source>
</evidence>
<keyword evidence="7" id="KW-1185">Reference proteome</keyword>
<dbReference type="NCBIfam" id="TIGR00121">
    <property type="entry name" value="birA_ligase"/>
    <property type="match status" value="1"/>
</dbReference>
<keyword evidence="1" id="KW-0436">Ligase</keyword>
<dbReference type="PROSITE" id="PS51733">
    <property type="entry name" value="BPL_LPL_CATALYTIC"/>
    <property type="match status" value="1"/>
</dbReference>
<dbReference type="STRING" id="396588.Tgr7_2403"/>
<evidence type="ECO:0000256" key="4">
    <source>
        <dbReference type="ARBA" id="ARBA00047846"/>
    </source>
</evidence>
<dbReference type="Pfam" id="PF03099">
    <property type="entry name" value="BPL_LplA_LipB"/>
    <property type="match status" value="1"/>
</dbReference>
<reference evidence="6 7" key="1">
    <citation type="journal article" date="2011" name="Stand. Genomic Sci.">
        <title>Complete genome sequence of 'Thioalkalivibrio sulfidophilus' HL-EbGr7.</title>
        <authorList>
            <person name="Muyzer G."/>
            <person name="Sorokin D.Y."/>
            <person name="Mavromatis K."/>
            <person name="Lapidus A."/>
            <person name="Clum A."/>
            <person name="Ivanova N."/>
            <person name="Pati A."/>
            <person name="d'Haeseleer P."/>
            <person name="Woyke T."/>
            <person name="Kyrpides N.C."/>
        </authorList>
    </citation>
    <scope>NUCLEOTIDE SEQUENCE [LARGE SCALE GENOMIC DNA]</scope>
    <source>
        <strain evidence="6 7">HL-EbGR7</strain>
    </source>
</reference>
<organism evidence="6 7">
    <name type="scientific">Thioalkalivibrio sulfidiphilus (strain HL-EbGR7)</name>
    <dbReference type="NCBI Taxonomy" id="396588"/>
    <lineage>
        <taxon>Bacteria</taxon>
        <taxon>Pseudomonadati</taxon>
        <taxon>Pseudomonadota</taxon>
        <taxon>Gammaproteobacteria</taxon>
        <taxon>Chromatiales</taxon>
        <taxon>Ectothiorhodospiraceae</taxon>
        <taxon>Thioalkalivibrio</taxon>
    </lineage>
</organism>
<dbReference type="PANTHER" id="PTHR12835:SF5">
    <property type="entry name" value="BIOTIN--PROTEIN LIGASE"/>
    <property type="match status" value="1"/>
</dbReference>
<dbReference type="HOGENOM" id="CLU_051096_4_0_6"/>
<dbReference type="Gene3D" id="2.30.30.100">
    <property type="match status" value="1"/>
</dbReference>
<dbReference type="GO" id="GO:0005737">
    <property type="term" value="C:cytoplasm"/>
    <property type="evidence" value="ECO:0007669"/>
    <property type="project" value="TreeGrafter"/>
</dbReference>
<dbReference type="KEGG" id="tgr:Tgr7_2403"/>
<dbReference type="CDD" id="cd16442">
    <property type="entry name" value="BPL"/>
    <property type="match status" value="1"/>
</dbReference>
<name>B8GLC6_THISH</name>
<dbReference type="RefSeq" id="WP_012638956.1">
    <property type="nucleotide sequence ID" value="NC_011901.1"/>
</dbReference>
<dbReference type="PANTHER" id="PTHR12835">
    <property type="entry name" value="BIOTIN PROTEIN LIGASE"/>
    <property type="match status" value="1"/>
</dbReference>
<keyword evidence="2" id="KW-0092">Biotin</keyword>
<proteinExistence type="predicted"/>
<dbReference type="EC" id="6.3.4.15" evidence="3"/>
<dbReference type="InterPro" id="IPR004143">
    <property type="entry name" value="BPL_LPL_catalytic"/>
</dbReference>
<comment type="catalytic activity">
    <reaction evidence="4">
        <text>biotin + L-lysyl-[protein] + ATP = N(6)-biotinyl-L-lysyl-[protein] + AMP + diphosphate + H(+)</text>
        <dbReference type="Rhea" id="RHEA:11756"/>
        <dbReference type="Rhea" id="RHEA-COMP:9752"/>
        <dbReference type="Rhea" id="RHEA-COMP:10505"/>
        <dbReference type="ChEBI" id="CHEBI:15378"/>
        <dbReference type="ChEBI" id="CHEBI:29969"/>
        <dbReference type="ChEBI" id="CHEBI:30616"/>
        <dbReference type="ChEBI" id="CHEBI:33019"/>
        <dbReference type="ChEBI" id="CHEBI:57586"/>
        <dbReference type="ChEBI" id="CHEBI:83144"/>
        <dbReference type="ChEBI" id="CHEBI:456215"/>
        <dbReference type="EC" id="6.3.4.15"/>
    </reaction>
</comment>
<evidence type="ECO:0000256" key="2">
    <source>
        <dbReference type="ARBA" id="ARBA00023267"/>
    </source>
</evidence>
<dbReference type="eggNOG" id="COG0340">
    <property type="taxonomic scope" value="Bacteria"/>
</dbReference>
<dbReference type="OrthoDB" id="9807064at2"/>
<dbReference type="InterPro" id="IPR045864">
    <property type="entry name" value="aa-tRNA-synth_II/BPL/LPL"/>
</dbReference>
<dbReference type="GO" id="GO:0004077">
    <property type="term" value="F:biotin--[biotin carboxyl-carrier protein] ligase activity"/>
    <property type="evidence" value="ECO:0007669"/>
    <property type="project" value="UniProtKB-EC"/>
</dbReference>
<accession>B8GLC6</accession>
<dbReference type="AlphaFoldDB" id="B8GLC6"/>
<evidence type="ECO:0000256" key="1">
    <source>
        <dbReference type="ARBA" id="ARBA00022598"/>
    </source>
</evidence>
<dbReference type="SUPFAM" id="SSF55681">
    <property type="entry name" value="Class II aaRS and biotin synthetases"/>
    <property type="match status" value="1"/>
</dbReference>
<protein>
    <recommendedName>
        <fullName evidence="3">biotin--[biotin carboxyl-carrier protein] ligase</fullName>
        <ecNumber evidence="3">6.3.4.15</ecNumber>
    </recommendedName>
</protein>
<feature type="domain" description="BPL/LPL catalytic" evidence="5">
    <location>
        <begin position="69"/>
        <end position="245"/>
    </location>
</feature>